<evidence type="ECO:0000256" key="13">
    <source>
        <dbReference type="ARBA" id="ARBA00024531"/>
    </source>
</evidence>
<feature type="compositionally biased region" description="Basic and acidic residues" evidence="15">
    <location>
        <begin position="538"/>
        <end position="565"/>
    </location>
</feature>
<dbReference type="AlphaFoldDB" id="A0A2C5XMG4"/>
<keyword evidence="6" id="KW-0479">Metal-binding</keyword>
<dbReference type="InterPro" id="IPR029058">
    <property type="entry name" value="AB_hydrolase_fold"/>
</dbReference>
<evidence type="ECO:0000256" key="1">
    <source>
        <dbReference type="ARBA" id="ARBA00001913"/>
    </source>
</evidence>
<evidence type="ECO:0000256" key="12">
    <source>
        <dbReference type="ARBA" id="ARBA00023136"/>
    </source>
</evidence>
<dbReference type="PANTHER" id="PTHR45792:SF7">
    <property type="entry name" value="PUTATIVE (AFU_ORTHOLOGUE AFUA_6G02710)-RELATED"/>
    <property type="match status" value="1"/>
</dbReference>
<evidence type="ECO:0000256" key="4">
    <source>
        <dbReference type="ARBA" id="ARBA00022553"/>
    </source>
</evidence>
<dbReference type="GO" id="GO:0046340">
    <property type="term" value="P:diacylglycerol catabolic process"/>
    <property type="evidence" value="ECO:0007669"/>
    <property type="project" value="TreeGrafter"/>
</dbReference>
<reference evidence="17 18" key="1">
    <citation type="submission" date="2017-06" db="EMBL/GenBank/DDBJ databases">
        <title>Ant-infecting Ophiocordyceps genomes reveal a high diversity of potential behavioral manipulation genes and a possible major role for enterotoxins.</title>
        <authorList>
            <person name="De Bekker C."/>
            <person name="Evans H.C."/>
            <person name="Brachmann A."/>
            <person name="Hughes D.P."/>
        </authorList>
    </citation>
    <scope>NUCLEOTIDE SEQUENCE [LARGE SCALE GENOMIC DNA]</scope>
    <source>
        <strain evidence="17 18">Map16</strain>
    </source>
</reference>
<feature type="compositionally biased region" description="Basic and acidic residues" evidence="15">
    <location>
        <begin position="502"/>
        <end position="522"/>
    </location>
</feature>
<evidence type="ECO:0000256" key="15">
    <source>
        <dbReference type="SAM" id="MobiDB-lite"/>
    </source>
</evidence>
<evidence type="ECO:0000256" key="6">
    <source>
        <dbReference type="ARBA" id="ARBA00022723"/>
    </source>
</evidence>
<evidence type="ECO:0000256" key="5">
    <source>
        <dbReference type="ARBA" id="ARBA00022692"/>
    </source>
</evidence>
<proteinExistence type="predicted"/>
<keyword evidence="18" id="KW-1185">Reference proteome</keyword>
<keyword evidence="9" id="KW-0442">Lipid degradation</keyword>
<dbReference type="GO" id="GO:0046872">
    <property type="term" value="F:metal ion binding"/>
    <property type="evidence" value="ECO:0007669"/>
    <property type="project" value="UniProtKB-KW"/>
</dbReference>
<evidence type="ECO:0000256" key="8">
    <source>
        <dbReference type="ARBA" id="ARBA00022837"/>
    </source>
</evidence>
<keyword evidence="8" id="KW-0106">Calcium</keyword>
<dbReference type="InterPro" id="IPR002921">
    <property type="entry name" value="Fungal_lipase-type"/>
</dbReference>
<keyword evidence="3" id="KW-1003">Cell membrane</keyword>
<evidence type="ECO:0000256" key="3">
    <source>
        <dbReference type="ARBA" id="ARBA00022475"/>
    </source>
</evidence>
<keyword evidence="4" id="KW-0597">Phosphoprotein</keyword>
<evidence type="ECO:0000256" key="9">
    <source>
        <dbReference type="ARBA" id="ARBA00022963"/>
    </source>
</evidence>
<keyword evidence="7" id="KW-0378">Hydrolase</keyword>
<evidence type="ECO:0000256" key="11">
    <source>
        <dbReference type="ARBA" id="ARBA00023098"/>
    </source>
</evidence>
<evidence type="ECO:0000313" key="17">
    <source>
        <dbReference type="EMBL" id="PHH76759.1"/>
    </source>
</evidence>
<evidence type="ECO:0000313" key="18">
    <source>
        <dbReference type="Proteomes" id="UP000226431"/>
    </source>
</evidence>
<keyword evidence="5" id="KW-0812">Transmembrane</keyword>
<evidence type="ECO:0000259" key="16">
    <source>
        <dbReference type="Pfam" id="PF01764"/>
    </source>
</evidence>
<name>A0A2C5XMG4_9HYPO</name>
<dbReference type="Pfam" id="PF01764">
    <property type="entry name" value="Lipase_3"/>
    <property type="match status" value="1"/>
</dbReference>
<feature type="domain" description="Fungal lipase-type" evidence="16">
    <location>
        <begin position="818"/>
        <end position="969"/>
    </location>
</feature>
<dbReference type="GO" id="GO:0016298">
    <property type="term" value="F:lipase activity"/>
    <property type="evidence" value="ECO:0007669"/>
    <property type="project" value="TreeGrafter"/>
</dbReference>
<keyword evidence="11" id="KW-0443">Lipid metabolism</keyword>
<evidence type="ECO:0000256" key="10">
    <source>
        <dbReference type="ARBA" id="ARBA00022989"/>
    </source>
</evidence>
<dbReference type="EMBL" id="NJES01000149">
    <property type="protein sequence ID" value="PHH76759.1"/>
    <property type="molecule type" value="Genomic_DNA"/>
</dbReference>
<keyword evidence="10" id="KW-1133">Transmembrane helix</keyword>
<accession>A0A2C5XMG4</accession>
<feature type="region of interest" description="Disordered" evidence="15">
    <location>
        <begin position="254"/>
        <end position="276"/>
    </location>
</feature>
<feature type="region of interest" description="Disordered" evidence="15">
    <location>
        <begin position="1"/>
        <end position="25"/>
    </location>
</feature>
<evidence type="ECO:0000256" key="14">
    <source>
        <dbReference type="ARBA" id="ARBA00026104"/>
    </source>
</evidence>
<feature type="compositionally biased region" description="Polar residues" evidence="15">
    <location>
        <begin position="436"/>
        <end position="445"/>
    </location>
</feature>
<keyword evidence="12" id="KW-0472">Membrane</keyword>
<feature type="compositionally biased region" description="Low complexity" evidence="15">
    <location>
        <begin position="611"/>
        <end position="625"/>
    </location>
</feature>
<dbReference type="PANTHER" id="PTHR45792">
    <property type="entry name" value="DIACYLGLYCEROL LIPASE HOMOLOG-RELATED"/>
    <property type="match status" value="1"/>
</dbReference>
<feature type="region of interest" description="Disordered" evidence="15">
    <location>
        <begin position="371"/>
        <end position="635"/>
    </location>
</feature>
<gene>
    <name evidence="17" type="ORF">CDD80_1245</name>
</gene>
<organism evidence="17 18">
    <name type="scientific">Ophiocordyceps camponoti-rufipedis</name>
    <dbReference type="NCBI Taxonomy" id="2004952"/>
    <lineage>
        <taxon>Eukaryota</taxon>
        <taxon>Fungi</taxon>
        <taxon>Dikarya</taxon>
        <taxon>Ascomycota</taxon>
        <taxon>Pezizomycotina</taxon>
        <taxon>Sordariomycetes</taxon>
        <taxon>Hypocreomycetidae</taxon>
        <taxon>Hypocreales</taxon>
        <taxon>Ophiocordycipitaceae</taxon>
        <taxon>Ophiocordyceps</taxon>
    </lineage>
</organism>
<dbReference type="GO" id="GO:0019369">
    <property type="term" value="P:arachidonate metabolic process"/>
    <property type="evidence" value="ECO:0007669"/>
    <property type="project" value="TreeGrafter"/>
</dbReference>
<dbReference type="OrthoDB" id="438440at2759"/>
<dbReference type="CDD" id="cd00519">
    <property type="entry name" value="Lipase_3"/>
    <property type="match status" value="1"/>
</dbReference>
<comment type="catalytic activity">
    <reaction evidence="13">
        <text>a 1,2-diacyl-sn-glycerol + H2O = a 2-acylglycerol + a fatty acid + H(+)</text>
        <dbReference type="Rhea" id="RHEA:33275"/>
        <dbReference type="ChEBI" id="CHEBI:15377"/>
        <dbReference type="ChEBI" id="CHEBI:15378"/>
        <dbReference type="ChEBI" id="CHEBI:17389"/>
        <dbReference type="ChEBI" id="CHEBI:17815"/>
        <dbReference type="ChEBI" id="CHEBI:28868"/>
        <dbReference type="EC" id="3.1.1.116"/>
    </reaction>
    <physiologicalReaction direction="left-to-right" evidence="13">
        <dbReference type="Rhea" id="RHEA:33276"/>
    </physiologicalReaction>
</comment>
<dbReference type="GO" id="GO:0005886">
    <property type="term" value="C:plasma membrane"/>
    <property type="evidence" value="ECO:0007669"/>
    <property type="project" value="UniProtKB-SubCell"/>
</dbReference>
<dbReference type="Gene3D" id="3.40.50.1820">
    <property type="entry name" value="alpha/beta hydrolase"/>
    <property type="match status" value="1"/>
</dbReference>
<evidence type="ECO:0000256" key="2">
    <source>
        <dbReference type="ARBA" id="ARBA00004651"/>
    </source>
</evidence>
<feature type="compositionally biased region" description="Low complexity" evidence="15">
    <location>
        <begin position="14"/>
        <end position="25"/>
    </location>
</feature>
<dbReference type="EC" id="3.1.1.116" evidence="14"/>
<comment type="subcellular location">
    <subcellularLocation>
        <location evidence="2">Cell membrane</location>
        <topology evidence="2">Multi-pass membrane protein</topology>
    </subcellularLocation>
</comment>
<comment type="caution">
    <text evidence="17">The sequence shown here is derived from an EMBL/GenBank/DDBJ whole genome shotgun (WGS) entry which is preliminary data.</text>
</comment>
<dbReference type="Proteomes" id="UP000226431">
    <property type="component" value="Unassembled WGS sequence"/>
</dbReference>
<evidence type="ECO:0000256" key="7">
    <source>
        <dbReference type="ARBA" id="ARBA00022801"/>
    </source>
</evidence>
<dbReference type="InterPro" id="IPR052214">
    <property type="entry name" value="DAG_Lipase-Related"/>
</dbReference>
<dbReference type="SUPFAM" id="SSF53474">
    <property type="entry name" value="alpha/beta-Hydrolases"/>
    <property type="match status" value="1"/>
</dbReference>
<sequence>MAARDERLSLTSEAPASKTTLSTTASITTTNTATITAPTPTPARTLLPLPVAQAVSLATRSTGLAIRLGSLVSSYGLDAARFTTLSSLELARGLVEGVLSRAARDSLSRSNSDLAAAETESILERSLESLHFAVAQVVFWTSAGFRLTDAALSAATDASQLLLSSLDQLFGSTDSSRAVASLVTLIRREFNNPNTGLDGEKVGVIDLVLALSALAYLQRACRTSPAEESRRQAFEELIWDVVVLRDGQRVDVDEDTPSTSLVPLRVSGGSHEDDDDDNEAIVARLKNHVVDSLPPGTAVTISDCVSSVQTITVDVEGSQLPTLPTPPGAEIIETRGLSPTNQRPLTPLPGRTHGPSYRVVYRIQRERLRSTEMRHEDEASGPVVIELGDDDKPLVRPASPVDKKQKPSSFGGDRDGTVKGGVSGQSPDTMPEKVSDTATARSVTTGPPAEETLAVTEPKTTIPHKISAADAPAVEPRRPSPRHSRASSAEITANQKKQRLPLGRDDATKTDPSKRRPIDVGKRPAVKKKTESGLTTKPAEKKNGLKHLLKDRSHSVARIWNRDQAEPNPTQAKPQRPIRKVSPINDRPKPTARMSPAPAAQRGLVMAHRPTSQGSMATTSTTASGKLVSIHESRRDSVLSQTDTFVKHADGELRPATPTVVRADFSPPAPYAASLYSMATNNDSQSSLVLASCYQKSAYHGSGALSTLRREGFVDGAFPSGPLLRNMARYMRFSSACYGSHFLRFMGISRSVPAPGAKDENTHDDVRHFVHHTESDAGSVLLASFVDPEGGADASGSTGTGVPLVHYLSLDHIAKAVVLACRGTLGFEDVMADLACDYDDLKWRGRRYKVHKGIHASARRLLYGRDGRVLITIREALLAFPDYGLVLCGHSLGGAVTSLLGVMLAQPNPNGPGFVIAASPFEGIRLPVGRRIHVYAYGPPGVMSAPLRHLTRGLVTTVVHGHDLVPHLSLGLLHDCQALAHAFKTDDSGAKADLRLRLWSALSDRWKTRPRAPAEADQLWMLPALQSMRSSLRAVKLLPPGEVFAIESRRVLRRDAFVGGGSQGVGRPAQRVMLRYIRDVEARFSEIRFGTSMLTDHSPAEYEDALNMLRLGVVE</sequence>
<comment type="cofactor">
    <cofactor evidence="1">
        <name>Ca(2+)</name>
        <dbReference type="ChEBI" id="CHEBI:29108"/>
    </cofactor>
</comment>
<protein>
    <recommendedName>
        <fullName evidence="14">sn-1-specific diacylglycerol lipase</fullName>
        <ecNumber evidence="14">3.1.1.116</ecNumber>
    </recommendedName>
</protein>